<accession>A0ABU1WIJ3</accession>
<dbReference type="InterPro" id="IPR059000">
    <property type="entry name" value="ATPase_P-type_domA"/>
</dbReference>
<evidence type="ECO:0000256" key="1">
    <source>
        <dbReference type="ARBA" id="ARBA00004651"/>
    </source>
</evidence>
<evidence type="ECO:0000256" key="5">
    <source>
        <dbReference type="ARBA" id="ARBA00022553"/>
    </source>
</evidence>
<feature type="transmembrane region" description="Helical" evidence="15">
    <location>
        <begin position="164"/>
        <end position="183"/>
    </location>
</feature>
<dbReference type="Gene3D" id="3.40.1110.10">
    <property type="entry name" value="Calcium-transporting ATPase, cytoplasmic domain N"/>
    <property type="match status" value="1"/>
</dbReference>
<evidence type="ECO:0000256" key="9">
    <source>
        <dbReference type="ARBA" id="ARBA00022840"/>
    </source>
</evidence>
<dbReference type="InterPro" id="IPR023298">
    <property type="entry name" value="ATPase_P-typ_TM_dom_sf"/>
</dbReference>
<dbReference type="InterPro" id="IPR006121">
    <property type="entry name" value="HMA_dom"/>
</dbReference>
<evidence type="ECO:0000256" key="16">
    <source>
        <dbReference type="SAM" id="MobiDB-lite"/>
    </source>
</evidence>
<dbReference type="Gene3D" id="3.30.70.100">
    <property type="match status" value="1"/>
</dbReference>
<comment type="subcellular location">
    <subcellularLocation>
        <location evidence="1">Cell membrane</location>
        <topology evidence="1">Multi-pass membrane protein</topology>
    </subcellularLocation>
</comment>
<gene>
    <name evidence="18" type="ORF">J2W49_000730</name>
</gene>
<dbReference type="InterPro" id="IPR036163">
    <property type="entry name" value="HMA_dom_sf"/>
</dbReference>
<dbReference type="SUPFAM" id="SSF55008">
    <property type="entry name" value="HMA, heavy metal-associated domain"/>
    <property type="match status" value="1"/>
</dbReference>
<feature type="transmembrane region" description="Helical" evidence="15">
    <location>
        <begin position="418"/>
        <end position="438"/>
    </location>
</feature>
<dbReference type="NCBIfam" id="TIGR01525">
    <property type="entry name" value="ATPase-IB_hvy"/>
    <property type="match status" value="1"/>
</dbReference>
<keyword evidence="10" id="KW-0460">Magnesium</keyword>
<evidence type="ECO:0000256" key="12">
    <source>
        <dbReference type="ARBA" id="ARBA00022989"/>
    </source>
</evidence>
<evidence type="ECO:0000259" key="17">
    <source>
        <dbReference type="PROSITE" id="PS50846"/>
    </source>
</evidence>
<organism evidence="18 19">
    <name type="scientific">Hydrogenophaga palleronii</name>
    <dbReference type="NCBI Taxonomy" id="65655"/>
    <lineage>
        <taxon>Bacteria</taxon>
        <taxon>Pseudomonadati</taxon>
        <taxon>Pseudomonadota</taxon>
        <taxon>Betaproteobacteria</taxon>
        <taxon>Burkholderiales</taxon>
        <taxon>Comamonadaceae</taxon>
        <taxon>Hydrogenophaga</taxon>
    </lineage>
</organism>
<evidence type="ECO:0000256" key="3">
    <source>
        <dbReference type="ARBA" id="ARBA00022448"/>
    </source>
</evidence>
<keyword evidence="12 15" id="KW-1133">Transmembrane helix</keyword>
<feature type="transmembrane region" description="Helical" evidence="15">
    <location>
        <begin position="203"/>
        <end position="221"/>
    </location>
</feature>
<feature type="transmembrane region" description="Helical" evidence="15">
    <location>
        <begin position="444"/>
        <end position="477"/>
    </location>
</feature>
<dbReference type="SUPFAM" id="SSF81665">
    <property type="entry name" value="Calcium ATPase, transmembrane domain M"/>
    <property type="match status" value="1"/>
</dbReference>
<keyword evidence="8 15" id="KW-0547">Nucleotide-binding</keyword>
<keyword evidence="19" id="KW-1185">Reference proteome</keyword>
<comment type="similarity">
    <text evidence="2 15">Belongs to the cation transport ATPase (P-type) (TC 3.A.3) family. Type IB subfamily.</text>
</comment>
<dbReference type="InterPro" id="IPR018303">
    <property type="entry name" value="ATPase_P-typ_P_site"/>
</dbReference>
<dbReference type="InterPro" id="IPR023299">
    <property type="entry name" value="ATPase_P-typ_cyto_dom_N"/>
</dbReference>
<dbReference type="CDD" id="cd00371">
    <property type="entry name" value="HMA"/>
    <property type="match status" value="1"/>
</dbReference>
<keyword evidence="5" id="KW-0597">Phosphoprotein</keyword>
<keyword evidence="3" id="KW-0813">Transport</keyword>
<sequence>MNYARGMNQAATLPPVGPSKPAVSPTLQPAGGEERMTKSAGWLGEHQGPLTVTDDFSVLDDPVEQREFTEFTEEDGQARAHSVLMVQGMYCAACADTVESVLQDVPGVERAHVHAATRRLSLQWDPAVTQMSTLAQYVGKVGYRLLPLQQALSISERLAETRQALWRLFVAGFCMMQVMMYAWPAYVTEPGDIPADIVQLLRWASWVLTLPVIFFASGPFFQSAWRDLKLGRVGMDTPVSVGILVTFLVSSAATFDPTGPWGQEVWFDSLTMFVFFLLGGRYLEHKARDRTAGALDSLMNRLPEVCERQRADGTFESVSVRRLELGTVVRVQAGQAFPGDGELLSASATVDEALLTGESHPVTRSTGEGVVAGSFNLGGPALVRVDKLGRDTRFAQIVNLMEQASTEKPRLAILADRIATPFLLLVILAAFFAGWYWWQIDHTKALAVAVAVLIVTCPCALALATPAAMLASAGSLARRGILVRRLQAFESLAGINTVLFDKTGTLTHDRLVLQDVRTRAGTSREQALQLAAGLAESSLHPVSRALALAAKSECGSNAIRPIWATISETAGQGMQGITDDGLEVRLGSSAFCGVQTEPISDPDSPRAHLSDRAGWVATFELQEGLRADARSAVQALRDMGIGTWLLSGDKEGAARLVGQAIGVDRVIAGATPERKLAEVIELQAKGVRIAMVGDGLNDGPVLARADTSFALGHAAPLAQAQSDYVIQGGQVMDVVRTLQQARATMRTVRQNLIWAGVYNAVSVPMALVGWMPPWLAGLGMAASSLLVIGNAMRLARRTGPDSPFNLDSPEAA</sequence>
<keyword evidence="11" id="KW-1278">Translocase</keyword>
<name>A0ABU1WIJ3_9BURK</name>
<dbReference type="PANTHER" id="PTHR43520:SF5">
    <property type="entry name" value="CATION-TRANSPORTING P-TYPE ATPASE-RELATED"/>
    <property type="match status" value="1"/>
</dbReference>
<dbReference type="Gene3D" id="2.70.150.10">
    <property type="entry name" value="Calcium-transporting ATPase, cytoplasmic transduction domain A"/>
    <property type="match status" value="1"/>
</dbReference>
<evidence type="ECO:0000313" key="19">
    <source>
        <dbReference type="Proteomes" id="UP001265700"/>
    </source>
</evidence>
<dbReference type="PANTHER" id="PTHR43520">
    <property type="entry name" value="ATP7, ISOFORM B"/>
    <property type="match status" value="1"/>
</dbReference>
<dbReference type="InterPro" id="IPR001757">
    <property type="entry name" value="P_typ_ATPase"/>
</dbReference>
<keyword evidence="6 15" id="KW-0812">Transmembrane</keyword>
<keyword evidence="13" id="KW-0406">Ion transport</keyword>
<dbReference type="RefSeq" id="WP_310311693.1">
    <property type="nucleotide sequence ID" value="NZ_JAVDWU010000001.1"/>
</dbReference>
<dbReference type="Proteomes" id="UP001265700">
    <property type="component" value="Unassembled WGS sequence"/>
</dbReference>
<feature type="region of interest" description="Disordered" evidence="16">
    <location>
        <begin position="1"/>
        <end position="33"/>
    </location>
</feature>
<evidence type="ECO:0000256" key="11">
    <source>
        <dbReference type="ARBA" id="ARBA00022967"/>
    </source>
</evidence>
<dbReference type="InterPro" id="IPR027256">
    <property type="entry name" value="P-typ_ATPase_IB"/>
</dbReference>
<dbReference type="PRINTS" id="PR00119">
    <property type="entry name" value="CATATPASE"/>
</dbReference>
<feature type="domain" description="HMA" evidence="17">
    <location>
        <begin position="80"/>
        <end position="146"/>
    </location>
</feature>
<protein>
    <submittedName>
        <fullName evidence="18">Cu2+-exporting ATPase</fullName>
    </submittedName>
</protein>
<comment type="caution">
    <text evidence="18">The sequence shown here is derived from an EMBL/GenBank/DDBJ whole genome shotgun (WGS) entry which is preliminary data.</text>
</comment>
<dbReference type="CDD" id="cd02079">
    <property type="entry name" value="P-type_ATPase_HM"/>
    <property type="match status" value="1"/>
</dbReference>
<reference evidence="18 19" key="1">
    <citation type="submission" date="2023-07" db="EMBL/GenBank/DDBJ databases">
        <title>Sorghum-associated microbial communities from plants grown in Nebraska, USA.</title>
        <authorList>
            <person name="Schachtman D."/>
        </authorList>
    </citation>
    <scope>NUCLEOTIDE SEQUENCE [LARGE SCALE GENOMIC DNA]</scope>
    <source>
        <strain evidence="18 19">4249</strain>
    </source>
</reference>
<feature type="transmembrane region" description="Helical" evidence="15">
    <location>
        <begin position="752"/>
        <end position="770"/>
    </location>
</feature>
<evidence type="ECO:0000256" key="8">
    <source>
        <dbReference type="ARBA" id="ARBA00022741"/>
    </source>
</evidence>
<evidence type="ECO:0000256" key="7">
    <source>
        <dbReference type="ARBA" id="ARBA00022723"/>
    </source>
</evidence>
<proteinExistence type="inferred from homology"/>
<evidence type="ECO:0000256" key="6">
    <source>
        <dbReference type="ARBA" id="ARBA00022692"/>
    </source>
</evidence>
<keyword evidence="14 15" id="KW-0472">Membrane</keyword>
<dbReference type="PROSITE" id="PS50846">
    <property type="entry name" value="HMA_2"/>
    <property type="match status" value="1"/>
</dbReference>
<keyword evidence="7 15" id="KW-0479">Metal-binding</keyword>
<dbReference type="PROSITE" id="PS00154">
    <property type="entry name" value="ATPASE_E1_E2"/>
    <property type="match status" value="1"/>
</dbReference>
<keyword evidence="9 15" id="KW-0067">ATP-binding</keyword>
<dbReference type="NCBIfam" id="TIGR01494">
    <property type="entry name" value="ATPase_P-type"/>
    <property type="match status" value="1"/>
</dbReference>
<dbReference type="InterPro" id="IPR008250">
    <property type="entry name" value="ATPase_P-typ_transduc_dom_A_sf"/>
</dbReference>
<evidence type="ECO:0000256" key="2">
    <source>
        <dbReference type="ARBA" id="ARBA00006024"/>
    </source>
</evidence>
<dbReference type="Pfam" id="PF00403">
    <property type="entry name" value="HMA"/>
    <property type="match status" value="1"/>
</dbReference>
<dbReference type="SUPFAM" id="SSF56784">
    <property type="entry name" value="HAD-like"/>
    <property type="match status" value="1"/>
</dbReference>
<evidence type="ECO:0000256" key="14">
    <source>
        <dbReference type="ARBA" id="ARBA00023136"/>
    </source>
</evidence>
<evidence type="ECO:0000256" key="15">
    <source>
        <dbReference type="RuleBase" id="RU362081"/>
    </source>
</evidence>
<dbReference type="Gene3D" id="3.40.50.1000">
    <property type="entry name" value="HAD superfamily/HAD-like"/>
    <property type="match status" value="1"/>
</dbReference>
<feature type="transmembrane region" description="Helical" evidence="15">
    <location>
        <begin position="265"/>
        <end position="283"/>
    </location>
</feature>
<dbReference type="EMBL" id="JAVDWU010000001">
    <property type="protein sequence ID" value="MDR7148802.1"/>
    <property type="molecule type" value="Genomic_DNA"/>
</dbReference>
<dbReference type="Pfam" id="PF00702">
    <property type="entry name" value="Hydrolase"/>
    <property type="match status" value="1"/>
</dbReference>
<dbReference type="InterPro" id="IPR036412">
    <property type="entry name" value="HAD-like_sf"/>
</dbReference>
<evidence type="ECO:0000256" key="10">
    <source>
        <dbReference type="ARBA" id="ARBA00022842"/>
    </source>
</evidence>
<feature type="transmembrane region" description="Helical" evidence="15">
    <location>
        <begin position="233"/>
        <end position="253"/>
    </location>
</feature>
<dbReference type="SUPFAM" id="SSF81653">
    <property type="entry name" value="Calcium ATPase, transduction domain A"/>
    <property type="match status" value="1"/>
</dbReference>
<evidence type="ECO:0000313" key="18">
    <source>
        <dbReference type="EMBL" id="MDR7148802.1"/>
    </source>
</evidence>
<keyword evidence="4 15" id="KW-1003">Cell membrane</keyword>
<evidence type="ECO:0000256" key="4">
    <source>
        <dbReference type="ARBA" id="ARBA00022475"/>
    </source>
</evidence>
<dbReference type="Pfam" id="PF00122">
    <property type="entry name" value="E1-E2_ATPase"/>
    <property type="match status" value="1"/>
</dbReference>
<dbReference type="NCBIfam" id="TIGR01511">
    <property type="entry name" value="ATPase-IB1_Cu"/>
    <property type="match status" value="1"/>
</dbReference>
<evidence type="ECO:0000256" key="13">
    <source>
        <dbReference type="ARBA" id="ARBA00023065"/>
    </source>
</evidence>
<dbReference type="InterPro" id="IPR023214">
    <property type="entry name" value="HAD_sf"/>
</dbReference>